<evidence type="ECO:0000313" key="2">
    <source>
        <dbReference type="Ensembl" id="ENSCCRP00020108652.1"/>
    </source>
</evidence>
<evidence type="ECO:0000256" key="1">
    <source>
        <dbReference type="SAM" id="MobiDB-lite"/>
    </source>
</evidence>
<name>A0A8C2KIN4_CYPCA</name>
<feature type="compositionally biased region" description="Polar residues" evidence="1">
    <location>
        <begin position="30"/>
        <end position="49"/>
    </location>
</feature>
<dbReference type="Ensembl" id="ENSCCRT00020118709.1">
    <property type="protein sequence ID" value="ENSCCRP00020108652.1"/>
    <property type="gene ID" value="ENSCCRG00020049518.1"/>
</dbReference>
<dbReference type="AlphaFoldDB" id="A0A8C2KIN4"/>
<sequence>MAGWKVKGWHCNLQQTAFGEAARRQRASPRESSPGATEASPGSSGSIRTGMNRRTRVEGMWLGDNLTQKGSFINKPSHGWLHPDQKISSTGASYMVRVSHCLSSQNLTTLSA</sequence>
<reference evidence="2" key="1">
    <citation type="submission" date="2025-08" db="UniProtKB">
        <authorList>
            <consortium name="Ensembl"/>
        </authorList>
    </citation>
    <scope>IDENTIFICATION</scope>
</reference>
<proteinExistence type="predicted"/>
<protein>
    <submittedName>
        <fullName evidence="2">Uncharacterized protein</fullName>
    </submittedName>
</protein>
<dbReference type="Proteomes" id="UP000694701">
    <property type="component" value="Unplaced"/>
</dbReference>
<evidence type="ECO:0000313" key="3">
    <source>
        <dbReference type="Proteomes" id="UP000694701"/>
    </source>
</evidence>
<feature type="region of interest" description="Disordered" evidence="1">
    <location>
        <begin position="17"/>
        <end position="55"/>
    </location>
</feature>
<accession>A0A8C2KIN4</accession>
<organism evidence="2 3">
    <name type="scientific">Cyprinus carpio</name>
    <name type="common">Common carp</name>
    <dbReference type="NCBI Taxonomy" id="7962"/>
    <lineage>
        <taxon>Eukaryota</taxon>
        <taxon>Metazoa</taxon>
        <taxon>Chordata</taxon>
        <taxon>Craniata</taxon>
        <taxon>Vertebrata</taxon>
        <taxon>Euteleostomi</taxon>
        <taxon>Actinopterygii</taxon>
        <taxon>Neopterygii</taxon>
        <taxon>Teleostei</taxon>
        <taxon>Ostariophysi</taxon>
        <taxon>Cypriniformes</taxon>
        <taxon>Cyprinidae</taxon>
        <taxon>Cyprininae</taxon>
        <taxon>Cyprinus</taxon>
    </lineage>
</organism>